<evidence type="ECO:0000313" key="2">
    <source>
        <dbReference type="EMBL" id="PMP65400.1"/>
    </source>
</evidence>
<proteinExistence type="predicted"/>
<dbReference type="AlphaFoldDB" id="A0A2N7PM40"/>
<dbReference type="InterPro" id="IPR051829">
    <property type="entry name" value="Multiheme_Cytochr_ET"/>
</dbReference>
<reference evidence="2 3" key="1">
    <citation type="submission" date="2018-01" db="EMBL/GenBank/DDBJ databases">
        <title>Metagenomic assembled genomes from two thermal pools in the Uzon Caldera, Kamchatka, Russia.</title>
        <authorList>
            <person name="Wilkins L."/>
            <person name="Ettinger C."/>
        </authorList>
    </citation>
    <scope>NUCLEOTIDE SEQUENCE [LARGE SCALE GENOMIC DNA]</scope>
    <source>
        <strain evidence="2">ZAV-08</strain>
    </source>
</reference>
<sequence length="280" mass="32085">KCHAETCDRCHKTEVNGIPAYSVKQAKFMENCLNCHKREKTLLELIKKGEIQEVHFSKGMECMNCHTAREIHGDGKRYVSMREKGAMETKCENCHQERPATISHKIHKDKLDCTACHVHQVITCANCHMDTEVKTAKRISIPLRNWVFLINYNGKVVSGNIQTFVVNKNQTFIIYAPYFSHDVIKPGRNCEDCHGTDVVKQIDKRGEIEITYVENGTLANIKGVIPIVEGVKYKNAYMDYVDGKWIPLENPEEPLQQFVAFGEPLTKQQLKKLLLPVKKR</sequence>
<dbReference type="Proteomes" id="UP000235460">
    <property type="component" value="Unassembled WGS sequence"/>
</dbReference>
<dbReference type="Gene3D" id="1.10.1130.10">
    <property type="entry name" value="Flavocytochrome C3, Chain A"/>
    <property type="match status" value="1"/>
</dbReference>
<organism evidence="2 3">
    <name type="scientific">Thermodesulfobacterium geofontis</name>
    <dbReference type="NCBI Taxonomy" id="1295609"/>
    <lineage>
        <taxon>Bacteria</taxon>
        <taxon>Pseudomonadati</taxon>
        <taxon>Thermodesulfobacteriota</taxon>
        <taxon>Thermodesulfobacteria</taxon>
        <taxon>Thermodesulfobacteriales</taxon>
        <taxon>Thermodesulfobacteriaceae</taxon>
        <taxon>Thermodesulfobacterium</taxon>
    </lineage>
</organism>
<name>A0A2N7PM40_9BACT</name>
<evidence type="ECO:0000313" key="3">
    <source>
        <dbReference type="Proteomes" id="UP000235460"/>
    </source>
</evidence>
<gene>
    <name evidence="2" type="ORF">C0190_06740</name>
</gene>
<evidence type="ECO:0000256" key="1">
    <source>
        <dbReference type="ARBA" id="ARBA00022729"/>
    </source>
</evidence>
<dbReference type="PANTHER" id="PTHR35038:SF8">
    <property type="entry name" value="C-TYPE POLYHEME CYTOCHROME OMCC"/>
    <property type="match status" value="1"/>
</dbReference>
<dbReference type="EMBL" id="PNIK01000097">
    <property type="protein sequence ID" value="PMP65400.1"/>
    <property type="molecule type" value="Genomic_DNA"/>
</dbReference>
<comment type="caution">
    <text evidence="2">The sequence shown here is derived from an EMBL/GenBank/DDBJ whole genome shotgun (WGS) entry which is preliminary data.</text>
</comment>
<accession>A0A2N7PM40</accession>
<dbReference type="PANTHER" id="PTHR35038">
    <property type="entry name" value="DISSIMILATORY SULFITE REDUCTASE SIRA"/>
    <property type="match status" value="1"/>
</dbReference>
<dbReference type="InterPro" id="IPR036280">
    <property type="entry name" value="Multihaem_cyt_sf"/>
</dbReference>
<dbReference type="SUPFAM" id="SSF48695">
    <property type="entry name" value="Multiheme cytochromes"/>
    <property type="match status" value="1"/>
</dbReference>
<feature type="non-terminal residue" evidence="2">
    <location>
        <position position="1"/>
    </location>
</feature>
<keyword evidence="1" id="KW-0732">Signal</keyword>
<protein>
    <submittedName>
        <fullName evidence="2">Uncharacterized protein</fullName>
    </submittedName>
</protein>